<accession>A0A4R3TKX9</accession>
<proteinExistence type="inferred from homology"/>
<evidence type="ECO:0000313" key="5">
    <source>
        <dbReference type="Proteomes" id="UP000295773"/>
    </source>
</evidence>
<sequence length="131" mass="15164">MMKLLPGLFSDAFDDMFYDRSNMKTDIRMKDGNYVLDMELPGYQKENIQMELKEGYLTIHASRNTTNEEKDAKGNLIRQERFSGSCSRSFYIGEGITQEDIKASFDNGELHVLIPKEAPKKVEEKRFIPID</sequence>
<evidence type="ECO:0000256" key="1">
    <source>
        <dbReference type="PROSITE-ProRule" id="PRU00285"/>
    </source>
</evidence>
<keyword evidence="5" id="KW-1185">Reference proteome</keyword>
<evidence type="ECO:0000313" key="4">
    <source>
        <dbReference type="EMBL" id="TCU63038.1"/>
    </source>
</evidence>
<evidence type="ECO:0000259" key="3">
    <source>
        <dbReference type="PROSITE" id="PS01031"/>
    </source>
</evidence>
<dbReference type="InterPro" id="IPR002068">
    <property type="entry name" value="A-crystallin/Hsp20_dom"/>
</dbReference>
<dbReference type="EMBL" id="SMBP01000002">
    <property type="protein sequence ID" value="TCU63038.1"/>
    <property type="molecule type" value="Genomic_DNA"/>
</dbReference>
<feature type="domain" description="SHSP" evidence="3">
    <location>
        <begin position="16"/>
        <end position="131"/>
    </location>
</feature>
<dbReference type="SUPFAM" id="SSF49764">
    <property type="entry name" value="HSP20-like chaperones"/>
    <property type="match status" value="1"/>
</dbReference>
<dbReference type="AlphaFoldDB" id="A0A4R3TKX9"/>
<dbReference type="Proteomes" id="UP000295773">
    <property type="component" value="Unassembled WGS sequence"/>
</dbReference>
<gene>
    <name evidence="4" type="ORF">EDD61_10238</name>
</gene>
<dbReference type="InterPro" id="IPR008978">
    <property type="entry name" value="HSP20-like_chaperone"/>
</dbReference>
<organism evidence="4 5">
    <name type="scientific">Longicatena caecimuris</name>
    <dbReference type="NCBI Taxonomy" id="1796635"/>
    <lineage>
        <taxon>Bacteria</taxon>
        <taxon>Bacillati</taxon>
        <taxon>Bacillota</taxon>
        <taxon>Erysipelotrichia</taxon>
        <taxon>Erysipelotrichales</taxon>
        <taxon>Erysipelotrichaceae</taxon>
        <taxon>Longicatena</taxon>
    </lineage>
</organism>
<dbReference type="PROSITE" id="PS01031">
    <property type="entry name" value="SHSP"/>
    <property type="match status" value="1"/>
</dbReference>
<reference evidence="4 5" key="1">
    <citation type="submission" date="2019-03" db="EMBL/GenBank/DDBJ databases">
        <title>Genomic Encyclopedia of Type Strains, Phase IV (KMG-IV): sequencing the most valuable type-strain genomes for metagenomic binning, comparative biology and taxonomic classification.</title>
        <authorList>
            <person name="Goeker M."/>
        </authorList>
    </citation>
    <scope>NUCLEOTIDE SEQUENCE [LARGE SCALE GENOMIC DNA]</scope>
    <source>
        <strain evidence="4 5">DSM 29481</strain>
    </source>
</reference>
<protein>
    <submittedName>
        <fullName evidence="4">HSP20 family molecular chaperone IbpA</fullName>
    </submittedName>
</protein>
<dbReference type="Pfam" id="PF00011">
    <property type="entry name" value="HSP20"/>
    <property type="match status" value="1"/>
</dbReference>
<dbReference type="Gene3D" id="2.60.40.790">
    <property type="match status" value="1"/>
</dbReference>
<evidence type="ECO:0000256" key="2">
    <source>
        <dbReference type="RuleBase" id="RU003616"/>
    </source>
</evidence>
<dbReference type="PANTHER" id="PTHR11527">
    <property type="entry name" value="HEAT-SHOCK PROTEIN 20 FAMILY MEMBER"/>
    <property type="match status" value="1"/>
</dbReference>
<dbReference type="InterPro" id="IPR031107">
    <property type="entry name" value="Small_HSP"/>
</dbReference>
<dbReference type="RefSeq" id="WP_132223534.1">
    <property type="nucleotide sequence ID" value="NZ_JAOBSS010000003.1"/>
</dbReference>
<comment type="similarity">
    <text evidence="1 2">Belongs to the small heat shock protein (HSP20) family.</text>
</comment>
<comment type="caution">
    <text evidence="4">The sequence shown here is derived from an EMBL/GenBank/DDBJ whole genome shotgun (WGS) entry which is preliminary data.</text>
</comment>
<dbReference type="CDD" id="cd06471">
    <property type="entry name" value="ACD_LpsHSP_like"/>
    <property type="match status" value="1"/>
</dbReference>
<name>A0A4R3TKX9_9FIRM</name>